<dbReference type="EMBL" id="BLXT01003752">
    <property type="protein sequence ID" value="GFO05773.1"/>
    <property type="molecule type" value="Genomic_DNA"/>
</dbReference>
<sequence>MALRTLLGTVFYGYHHLAVAGVMMLLTRPVLLCSTPVSSLNSMDGASTTFVTSSTLPLETGSENHTTARRSTVLHKGQILSNCQENLETFNPNLNNSYPDQLLGKVAISPCANQGSIDNLTHSARIKMSKKTFGEIEKQPKEARAIEFSPKPDNRFAKHRPPGIFSKQKAPLTLEESTDNIAIGNLENYTVMIASKEKDSFGESTLGLGQVTLPTIVDDEQGLDLFLTFTCQGRCGKKISFPCSCSATCVIYDTCCANMAQDCPHVWEKGLTRFDLIRTADYICDQNSIYIIISCPDTDKESFEQNEMELKTSNKQMLRGETEIQNQSLSNTDPREQRKQVRGDNFTVAIGFENTREDSIPGRLLAALSAGPVTDSDSGLTFINKTVYNCNKMPESNILQWAVLLDYIHVSPTRLEDFVKYQMLNNYQPGFNKKILTDHICMRNIKQTCNETRDSEEPSGIYFKKCLESNNAVVVSNNPPFHFYRNRFCAYCNEGRYNEYRLHLFNNLPLRSSLFQVLMTLTEDTISLRKLTGGFATLRVPWLHAKCPIQAQRSAEQVLSAGKSEQDSQTHCSVTCGDPNFTLRSDGICKAPHQALLAIADDGLAPLCPEAMAGLARFLVCGLKQEIENLRDADFSAPSVSVVFDSSLNRSLYVVRLHLALPQSAHMIFSYQADGISQNIYSVALLAKSFHHYRKSRKICQFTEEDKNTELKVFASSSLIKFGLRRYVNLTQDMEELRGPTVDDHNKTTVCLTKTAYCHNECSNILNPNHLLCMDDPEHKRDSAWISRFHTSSCSYYFNQLMTKAKNRAATLSQGYESLLHFVLLLNFLAVTILVDLTVSS</sequence>
<reference evidence="3 4" key="1">
    <citation type="journal article" date="2021" name="Elife">
        <title>Chloroplast acquisition without the gene transfer in kleptoplastic sea slugs, Plakobranchus ocellatus.</title>
        <authorList>
            <person name="Maeda T."/>
            <person name="Takahashi S."/>
            <person name="Yoshida T."/>
            <person name="Shimamura S."/>
            <person name="Takaki Y."/>
            <person name="Nagai Y."/>
            <person name="Toyoda A."/>
            <person name="Suzuki Y."/>
            <person name="Arimoto A."/>
            <person name="Ishii H."/>
            <person name="Satoh N."/>
            <person name="Nishiyama T."/>
            <person name="Hasebe M."/>
            <person name="Maruyama T."/>
            <person name="Minagawa J."/>
            <person name="Obokata J."/>
            <person name="Shigenobu S."/>
        </authorList>
    </citation>
    <scope>NUCLEOTIDE SEQUENCE [LARGE SCALE GENOMIC DNA]</scope>
</reference>
<accession>A0AAV4AGV5</accession>
<organism evidence="3 4">
    <name type="scientific">Plakobranchus ocellatus</name>
    <dbReference type="NCBI Taxonomy" id="259542"/>
    <lineage>
        <taxon>Eukaryota</taxon>
        <taxon>Metazoa</taxon>
        <taxon>Spiralia</taxon>
        <taxon>Lophotrochozoa</taxon>
        <taxon>Mollusca</taxon>
        <taxon>Gastropoda</taxon>
        <taxon>Heterobranchia</taxon>
        <taxon>Euthyneura</taxon>
        <taxon>Panpulmonata</taxon>
        <taxon>Sacoglossa</taxon>
        <taxon>Placobranchoidea</taxon>
        <taxon>Plakobranchidae</taxon>
        <taxon>Plakobranchus</taxon>
    </lineage>
</organism>
<evidence type="ECO:0000313" key="4">
    <source>
        <dbReference type="Proteomes" id="UP000735302"/>
    </source>
</evidence>
<dbReference type="SUPFAM" id="SSF90188">
    <property type="entry name" value="Somatomedin B domain"/>
    <property type="match status" value="1"/>
</dbReference>
<evidence type="ECO:0000313" key="3">
    <source>
        <dbReference type="EMBL" id="GFO05773.1"/>
    </source>
</evidence>
<keyword evidence="1" id="KW-1015">Disulfide bond</keyword>
<comment type="caution">
    <text evidence="3">The sequence shown here is derived from an EMBL/GenBank/DDBJ whole genome shotgun (WGS) entry which is preliminary data.</text>
</comment>
<evidence type="ECO:0000256" key="1">
    <source>
        <dbReference type="ARBA" id="ARBA00023157"/>
    </source>
</evidence>
<proteinExistence type="predicted"/>
<gene>
    <name evidence="3" type="ORF">PoB_003227800</name>
</gene>
<protein>
    <recommendedName>
        <fullName evidence="2">SMB domain-containing protein</fullName>
    </recommendedName>
</protein>
<dbReference type="AlphaFoldDB" id="A0AAV4AGV5"/>
<dbReference type="InterPro" id="IPR036024">
    <property type="entry name" value="Somatomedin_B-like_dom_sf"/>
</dbReference>
<keyword evidence="4" id="KW-1185">Reference proteome</keyword>
<dbReference type="PROSITE" id="PS50958">
    <property type="entry name" value="SMB_2"/>
    <property type="match status" value="1"/>
</dbReference>
<dbReference type="Proteomes" id="UP000735302">
    <property type="component" value="Unassembled WGS sequence"/>
</dbReference>
<name>A0AAV4AGV5_9GAST</name>
<feature type="domain" description="SMB" evidence="2">
    <location>
        <begin position="227"/>
        <end position="270"/>
    </location>
</feature>
<dbReference type="InterPro" id="IPR001212">
    <property type="entry name" value="Somatomedin_B_dom"/>
</dbReference>
<evidence type="ECO:0000259" key="2">
    <source>
        <dbReference type="PROSITE" id="PS50958"/>
    </source>
</evidence>